<dbReference type="InterPro" id="IPR010998">
    <property type="entry name" value="Integrase_recombinase_N"/>
</dbReference>
<dbReference type="InterPro" id="IPR013762">
    <property type="entry name" value="Integrase-like_cat_sf"/>
</dbReference>
<keyword evidence="3 5" id="KW-0238">DNA-binding</keyword>
<dbReference type="InterPro" id="IPR038488">
    <property type="entry name" value="Integrase_DNA-bd_sf"/>
</dbReference>
<reference evidence="8 9" key="1">
    <citation type="submission" date="2017-10" db="EMBL/GenBank/DDBJ databases">
        <title>Massilia psychrophilum sp. nov., a novel purple-pigmented bacterium isolated from Tianshan glacier, Xinjiang Municipality, China.</title>
        <authorList>
            <person name="Wang H."/>
        </authorList>
    </citation>
    <scope>NUCLEOTIDE SEQUENCE [LARGE SCALE GENOMIC DNA]</scope>
    <source>
        <strain evidence="8 9">JCM 30074</strain>
    </source>
</reference>
<dbReference type="Gene3D" id="1.10.443.10">
    <property type="entry name" value="Intergrase catalytic core"/>
    <property type="match status" value="1"/>
</dbReference>
<dbReference type="Gene3D" id="1.10.150.130">
    <property type="match status" value="1"/>
</dbReference>
<dbReference type="Proteomes" id="UP000230390">
    <property type="component" value="Unassembled WGS sequence"/>
</dbReference>
<dbReference type="PROSITE" id="PS51898">
    <property type="entry name" value="TYR_RECOMBINASE"/>
    <property type="match status" value="1"/>
</dbReference>
<evidence type="ECO:0000256" key="3">
    <source>
        <dbReference type="ARBA" id="ARBA00023125"/>
    </source>
</evidence>
<dbReference type="InterPro" id="IPR002104">
    <property type="entry name" value="Integrase_catalytic"/>
</dbReference>
<dbReference type="EMBL" id="PDOC01000059">
    <property type="protein sequence ID" value="PIL41930.1"/>
    <property type="molecule type" value="Genomic_DNA"/>
</dbReference>
<dbReference type="InterPro" id="IPR053876">
    <property type="entry name" value="Phage_int_M"/>
</dbReference>
<evidence type="ECO:0000259" key="7">
    <source>
        <dbReference type="PROSITE" id="PS51900"/>
    </source>
</evidence>
<dbReference type="PANTHER" id="PTHR30629">
    <property type="entry name" value="PROPHAGE INTEGRASE"/>
    <property type="match status" value="1"/>
</dbReference>
<feature type="domain" description="Tyr recombinase" evidence="6">
    <location>
        <begin position="214"/>
        <end position="387"/>
    </location>
</feature>
<dbReference type="Gene3D" id="3.30.160.390">
    <property type="entry name" value="Integrase, DNA-binding domain"/>
    <property type="match status" value="1"/>
</dbReference>
<dbReference type="RefSeq" id="WP_099794033.1">
    <property type="nucleotide sequence ID" value="NZ_JBHLYV010000066.1"/>
</dbReference>
<dbReference type="SUPFAM" id="SSF56349">
    <property type="entry name" value="DNA breaking-rejoining enzymes"/>
    <property type="match status" value="1"/>
</dbReference>
<dbReference type="GO" id="GO:0006310">
    <property type="term" value="P:DNA recombination"/>
    <property type="evidence" value="ECO:0007669"/>
    <property type="project" value="UniProtKB-KW"/>
</dbReference>
<evidence type="ECO:0000256" key="2">
    <source>
        <dbReference type="ARBA" id="ARBA00022908"/>
    </source>
</evidence>
<evidence type="ECO:0000256" key="1">
    <source>
        <dbReference type="ARBA" id="ARBA00008857"/>
    </source>
</evidence>
<dbReference type="CDD" id="cd00801">
    <property type="entry name" value="INT_P4_C"/>
    <property type="match status" value="1"/>
</dbReference>
<dbReference type="InterPro" id="IPR044068">
    <property type="entry name" value="CB"/>
</dbReference>
<dbReference type="GO" id="GO:0003677">
    <property type="term" value="F:DNA binding"/>
    <property type="evidence" value="ECO:0007669"/>
    <property type="project" value="UniProtKB-UniRule"/>
</dbReference>
<accession>A0A2G8T7A1</accession>
<dbReference type="InterPro" id="IPR025166">
    <property type="entry name" value="Integrase_DNA_bind_dom"/>
</dbReference>
<keyword evidence="2" id="KW-0229">DNA integration</keyword>
<evidence type="ECO:0000256" key="4">
    <source>
        <dbReference type="ARBA" id="ARBA00023172"/>
    </source>
</evidence>
<gene>
    <name evidence="8" type="ORF">CR105_27020</name>
</gene>
<keyword evidence="4" id="KW-0233">DNA recombination</keyword>
<dbReference type="Pfam" id="PF13356">
    <property type="entry name" value="Arm-DNA-bind_3"/>
    <property type="match status" value="1"/>
</dbReference>
<dbReference type="AlphaFoldDB" id="A0A2G8T7A1"/>
<proteinExistence type="inferred from homology"/>
<sequence length="406" mass="44475">MGRSVEKLSALAVSKTNAPGYYGDGAGLWLQVSKSITKSWIFRYTLAGKQREMGLGALHTVTLSEARAKAKSCRTLLLAGRDPLDERKATQLVDALERAKMITFDQCATAYIAAHRGSWKSAKHAAQWESTLATYAGPIIGAMPVAAVDTALVVKVLSPIWQEKTETATRLRGRIESVLDWATVSKYRIGENPARWRGHLDNLLADPNKVSKVEHHPALPWQELSGFIAELQTREGVAARAVEFAILTATRSGEVRGATWGEIDMQAAVWTIPAERMKAGREHRVPLSSGAIGLLRRASGREGIIFPGRGVGTSMSDMSLTAVLRRMGRNDITIHGFRSTFRDWCSESVGNTFPREICEHALAHSLPDKVEAAYRRGDLLDKRKVLMQTWSDFCAAPPKSSGTTPA</sequence>
<name>A0A2G8T7A1_9BURK</name>
<organism evidence="8 9">
    <name type="scientific">Massilia eurypsychrophila</name>
    <dbReference type="NCBI Taxonomy" id="1485217"/>
    <lineage>
        <taxon>Bacteria</taxon>
        <taxon>Pseudomonadati</taxon>
        <taxon>Pseudomonadota</taxon>
        <taxon>Betaproteobacteria</taxon>
        <taxon>Burkholderiales</taxon>
        <taxon>Oxalobacteraceae</taxon>
        <taxon>Telluria group</taxon>
        <taxon>Massilia</taxon>
    </lineage>
</organism>
<dbReference type="Pfam" id="PF00589">
    <property type="entry name" value="Phage_integrase"/>
    <property type="match status" value="1"/>
</dbReference>
<dbReference type="PANTHER" id="PTHR30629:SF2">
    <property type="entry name" value="PROPHAGE INTEGRASE INTS-RELATED"/>
    <property type="match status" value="1"/>
</dbReference>
<dbReference type="PROSITE" id="PS51900">
    <property type="entry name" value="CB"/>
    <property type="match status" value="1"/>
</dbReference>
<comment type="caution">
    <text evidence="8">The sequence shown here is derived from an EMBL/GenBank/DDBJ whole genome shotgun (WGS) entry which is preliminary data.</text>
</comment>
<dbReference type="Pfam" id="PF22022">
    <property type="entry name" value="Phage_int_M"/>
    <property type="match status" value="1"/>
</dbReference>
<dbReference type="OrthoDB" id="9775880at2"/>
<keyword evidence="9" id="KW-1185">Reference proteome</keyword>
<comment type="similarity">
    <text evidence="1">Belongs to the 'phage' integrase family.</text>
</comment>
<dbReference type="InterPro" id="IPR011010">
    <property type="entry name" value="DNA_brk_join_enz"/>
</dbReference>
<feature type="domain" description="Core-binding (CB)" evidence="7">
    <location>
        <begin position="102"/>
        <end position="183"/>
    </location>
</feature>
<evidence type="ECO:0000313" key="8">
    <source>
        <dbReference type="EMBL" id="PIL41930.1"/>
    </source>
</evidence>
<dbReference type="GO" id="GO:0015074">
    <property type="term" value="P:DNA integration"/>
    <property type="evidence" value="ECO:0007669"/>
    <property type="project" value="UniProtKB-KW"/>
</dbReference>
<evidence type="ECO:0000256" key="5">
    <source>
        <dbReference type="PROSITE-ProRule" id="PRU01248"/>
    </source>
</evidence>
<evidence type="ECO:0000313" key="9">
    <source>
        <dbReference type="Proteomes" id="UP000230390"/>
    </source>
</evidence>
<evidence type="ECO:0000259" key="6">
    <source>
        <dbReference type="PROSITE" id="PS51898"/>
    </source>
</evidence>
<dbReference type="InterPro" id="IPR050808">
    <property type="entry name" value="Phage_Integrase"/>
</dbReference>
<protein>
    <submittedName>
        <fullName evidence="8">Integrase</fullName>
    </submittedName>
</protein>